<proteinExistence type="predicted"/>
<sequence length="450" mass="50456">MASLGNTRKPEGISKSKFKWDSNAKGKAKGKSRAPPTGTPPVTHAIRIDEPETQDQGPQCLWNIIEPIDIVVSKVAIAALLRSGGVLPILDRFLKDVRHQKLEHAMSSLVLQWSPDLCRTIADDAMRLDRGRFKHQNGARVLCARYAWIPANKNQDTFINDFNSDESKPETILSVCAAVLMRFMEDVKSEPVHGFFAILLQSKLVMPMHVELRERWAAHFTLPLPFFCHNQEDEDAKLGKIKETGRNAKIVFELGNLTAQEEIIFRRASDTMVSDRPMTLNNLSSIFVYRNAHELVRYHKARISDFKNVDVKRSEVLGSDSSKERPRTMMPKRTEESIPDDETSKAKRMIAALQASVLDNNSAAPTPSPLPVSTFRNTIEPGTSHATVQAAEDREAGHQEAVDQEGAGNQSLPRAEEIEIEMLLKLDEVSMTRIQELEWSNKQAATKSSQ</sequence>
<organism evidence="2 3">
    <name type="scientific">Zymoseptoria brevis</name>
    <dbReference type="NCBI Taxonomy" id="1047168"/>
    <lineage>
        <taxon>Eukaryota</taxon>
        <taxon>Fungi</taxon>
        <taxon>Dikarya</taxon>
        <taxon>Ascomycota</taxon>
        <taxon>Pezizomycotina</taxon>
        <taxon>Dothideomycetes</taxon>
        <taxon>Dothideomycetidae</taxon>
        <taxon>Mycosphaerellales</taxon>
        <taxon>Mycosphaerellaceae</taxon>
        <taxon>Zymoseptoria</taxon>
    </lineage>
</organism>
<feature type="region of interest" description="Disordered" evidence="1">
    <location>
        <begin position="317"/>
        <end position="345"/>
    </location>
</feature>
<dbReference type="EMBL" id="LAFY01000372">
    <property type="protein sequence ID" value="KJX98966.1"/>
    <property type="molecule type" value="Genomic_DNA"/>
</dbReference>
<name>A0A0F4GNJ7_9PEZI</name>
<feature type="region of interest" description="Disordered" evidence="1">
    <location>
        <begin position="1"/>
        <end position="55"/>
    </location>
</feature>
<protein>
    <submittedName>
        <fullName evidence="2">Uncharacterized protein</fullName>
    </submittedName>
</protein>
<evidence type="ECO:0000313" key="3">
    <source>
        <dbReference type="Proteomes" id="UP000033647"/>
    </source>
</evidence>
<feature type="compositionally biased region" description="Basic and acidic residues" evidence="1">
    <location>
        <begin position="317"/>
        <end position="336"/>
    </location>
</feature>
<dbReference type="Proteomes" id="UP000033647">
    <property type="component" value="Unassembled WGS sequence"/>
</dbReference>
<feature type="compositionally biased region" description="Polar residues" evidence="1">
    <location>
        <begin position="374"/>
        <end position="387"/>
    </location>
</feature>
<gene>
    <name evidence="2" type="ORF">TI39_contig380g00015</name>
</gene>
<keyword evidence="3" id="KW-1185">Reference proteome</keyword>
<feature type="compositionally biased region" description="Basic and acidic residues" evidence="1">
    <location>
        <begin position="391"/>
        <end position="401"/>
    </location>
</feature>
<feature type="region of interest" description="Disordered" evidence="1">
    <location>
        <begin position="358"/>
        <end position="414"/>
    </location>
</feature>
<evidence type="ECO:0000313" key="2">
    <source>
        <dbReference type="EMBL" id="KJX98966.1"/>
    </source>
</evidence>
<dbReference type="AlphaFoldDB" id="A0A0F4GNJ7"/>
<reference evidence="2 3" key="1">
    <citation type="submission" date="2015-03" db="EMBL/GenBank/DDBJ databases">
        <title>RNA-seq based gene annotation and comparative genomics of four Zymoseptoria species reveal species-specific pathogenicity related genes and transposable element activity.</title>
        <authorList>
            <person name="Grandaubert J."/>
            <person name="Bhattacharyya A."/>
            <person name="Stukenbrock E.H."/>
        </authorList>
    </citation>
    <scope>NUCLEOTIDE SEQUENCE [LARGE SCALE GENOMIC DNA]</scope>
    <source>
        <strain evidence="2 3">Zb18110</strain>
    </source>
</reference>
<evidence type="ECO:0000256" key="1">
    <source>
        <dbReference type="SAM" id="MobiDB-lite"/>
    </source>
</evidence>
<accession>A0A0F4GNJ7</accession>
<feature type="compositionally biased region" description="Basic and acidic residues" evidence="1">
    <location>
        <begin position="8"/>
        <end position="24"/>
    </location>
</feature>
<comment type="caution">
    <text evidence="2">The sequence shown here is derived from an EMBL/GenBank/DDBJ whole genome shotgun (WGS) entry which is preliminary data.</text>
</comment>